<evidence type="ECO:0000313" key="2">
    <source>
        <dbReference type="EMBL" id="GIY55435.1"/>
    </source>
</evidence>
<gene>
    <name evidence="2" type="ORF">CEXT_806361</name>
</gene>
<evidence type="ECO:0000313" key="3">
    <source>
        <dbReference type="Proteomes" id="UP001054945"/>
    </source>
</evidence>
<comment type="caution">
    <text evidence="2">The sequence shown here is derived from an EMBL/GenBank/DDBJ whole genome shotgun (WGS) entry which is preliminary data.</text>
</comment>
<name>A0AAV4UC99_CAEEX</name>
<protein>
    <submittedName>
        <fullName evidence="2">Uncharacterized protein</fullName>
    </submittedName>
</protein>
<dbReference type="EMBL" id="BPLR01012642">
    <property type="protein sequence ID" value="GIY55435.1"/>
    <property type="molecule type" value="Genomic_DNA"/>
</dbReference>
<sequence>MKALTAKEDATEFELLVHALPLRSRMAIQGKIAKHWCSEVAELFPSSKLHRGLLDELPGHSNHGIASVRDPSLTKSPGDNDSPVPRPLMR</sequence>
<dbReference type="Proteomes" id="UP001054945">
    <property type="component" value="Unassembled WGS sequence"/>
</dbReference>
<dbReference type="AlphaFoldDB" id="A0AAV4UC99"/>
<evidence type="ECO:0000256" key="1">
    <source>
        <dbReference type="SAM" id="MobiDB-lite"/>
    </source>
</evidence>
<organism evidence="2 3">
    <name type="scientific">Caerostris extrusa</name>
    <name type="common">Bark spider</name>
    <name type="synonym">Caerostris bankana</name>
    <dbReference type="NCBI Taxonomy" id="172846"/>
    <lineage>
        <taxon>Eukaryota</taxon>
        <taxon>Metazoa</taxon>
        <taxon>Ecdysozoa</taxon>
        <taxon>Arthropoda</taxon>
        <taxon>Chelicerata</taxon>
        <taxon>Arachnida</taxon>
        <taxon>Araneae</taxon>
        <taxon>Araneomorphae</taxon>
        <taxon>Entelegynae</taxon>
        <taxon>Araneoidea</taxon>
        <taxon>Araneidae</taxon>
        <taxon>Caerostris</taxon>
    </lineage>
</organism>
<keyword evidence="3" id="KW-1185">Reference proteome</keyword>
<accession>A0AAV4UC99</accession>
<proteinExistence type="predicted"/>
<reference evidence="2 3" key="1">
    <citation type="submission" date="2021-06" db="EMBL/GenBank/DDBJ databases">
        <title>Caerostris extrusa draft genome.</title>
        <authorList>
            <person name="Kono N."/>
            <person name="Arakawa K."/>
        </authorList>
    </citation>
    <scope>NUCLEOTIDE SEQUENCE [LARGE SCALE GENOMIC DNA]</scope>
</reference>
<feature type="region of interest" description="Disordered" evidence="1">
    <location>
        <begin position="60"/>
        <end position="90"/>
    </location>
</feature>